<dbReference type="EMBL" id="CP032680">
    <property type="protein sequence ID" value="AZZ67570.1"/>
    <property type="molecule type" value="Genomic_DNA"/>
</dbReference>
<evidence type="ECO:0000259" key="2">
    <source>
        <dbReference type="Pfam" id="PF06605"/>
    </source>
</evidence>
<dbReference type="AlphaFoldDB" id="A0A9W3Z0Z5"/>
<evidence type="ECO:0000313" key="3">
    <source>
        <dbReference type="EMBL" id="AZZ67570.1"/>
    </source>
</evidence>
<proteinExistence type="predicted"/>
<dbReference type="InterPro" id="IPR010572">
    <property type="entry name" value="Tail_dom"/>
</dbReference>
<gene>
    <name evidence="3" type="ORF">D7321_05465</name>
</gene>
<name>A0A9W3Z0Z5_LACJH</name>
<protein>
    <recommendedName>
        <fullName evidence="2">Tail spike domain-containing protein</fullName>
    </recommendedName>
</protein>
<organism evidence="3 4">
    <name type="scientific">Lactobacillus johnsonii</name>
    <dbReference type="NCBI Taxonomy" id="33959"/>
    <lineage>
        <taxon>Bacteria</taxon>
        <taxon>Bacillati</taxon>
        <taxon>Bacillota</taxon>
        <taxon>Bacilli</taxon>
        <taxon>Lactobacillales</taxon>
        <taxon>Lactobacillaceae</taxon>
        <taxon>Lactobacillus</taxon>
    </lineage>
</organism>
<sequence length="453" mass="50683">MISIKTAAGQVAIVKGQDVQVTSTLGSLDTLSFNFYNLHTNKIDGDVLSPFSVINVPERGEDYVLQTYNTDDIGNYIQYSVSAIQIARMFHYHYVKDKIGVETTTTKSGDSTDTSTTSKSVKLKDALNFLFKDSGFDVVIGAEVNQNSVKTFSDGLGGGYADELLQTAATSYGVEYYWKNKTCYVAKEIGGKDKFVFVDNVNCTKISVQEDDTAITTRATGTINITKQSGDNSSVNTLTSTYISKLVKEKGWPIIDATPYTEDFTDDGKSFVMSQELLDDKVKKLVHDYPSVQYTVDGANFKKFAKYLHDVSIGDYGYLRTRQGIDVETRVQSITSYPQDPSKGNTITFGNLAFNLIDYMTYQHNQQDKYREWYTSMSLKMSNLAEIVHKANAGFDTFTTNWGESQQQNTQDIQKLQQELQQLLDSQKDKDTPDKGKDDDTTDKGKDEDDTNK</sequence>
<reference evidence="3 4" key="1">
    <citation type="submission" date="2018-10" db="EMBL/GenBank/DDBJ databases">
        <title>Complete genome sequencing of Lactobacillus johnsonii ZLJ010.</title>
        <authorList>
            <person name="Zhang W."/>
            <person name="Ji H."/>
            <person name="Wang J."/>
            <person name="Zhang D."/>
            <person name="Liu H."/>
            <person name="Wang S."/>
            <person name="Wang Y."/>
        </authorList>
    </citation>
    <scope>NUCLEOTIDE SEQUENCE [LARGE SCALE GENOMIC DNA]</scope>
    <source>
        <strain evidence="3 4">ZLJ010</strain>
    </source>
</reference>
<dbReference type="Proteomes" id="UP000283758">
    <property type="component" value="Chromosome"/>
</dbReference>
<feature type="domain" description="Tail spike" evidence="2">
    <location>
        <begin position="109"/>
        <end position="361"/>
    </location>
</feature>
<evidence type="ECO:0000256" key="1">
    <source>
        <dbReference type="SAM" id="MobiDB-lite"/>
    </source>
</evidence>
<evidence type="ECO:0000313" key="4">
    <source>
        <dbReference type="Proteomes" id="UP000283758"/>
    </source>
</evidence>
<feature type="region of interest" description="Disordered" evidence="1">
    <location>
        <begin position="422"/>
        <end position="453"/>
    </location>
</feature>
<feature type="compositionally biased region" description="Basic and acidic residues" evidence="1">
    <location>
        <begin position="426"/>
        <end position="453"/>
    </location>
</feature>
<dbReference type="Pfam" id="PF06605">
    <property type="entry name" value="Prophage_tail"/>
    <property type="match status" value="1"/>
</dbReference>
<dbReference type="Gene3D" id="3.55.50.40">
    <property type="match status" value="1"/>
</dbReference>
<dbReference type="RefSeq" id="WP_127835773.1">
    <property type="nucleotide sequence ID" value="NZ_CP032680.1"/>
</dbReference>
<accession>A0A9W3Z0Z5</accession>